<evidence type="ECO:0000313" key="3">
    <source>
        <dbReference type="EMBL" id="QUE52804.1"/>
    </source>
</evidence>
<dbReference type="RefSeq" id="WP_211634117.1">
    <property type="nucleotide sequence ID" value="NZ_CP073100.1"/>
</dbReference>
<dbReference type="KEGG" id="lamb:KBB96_07895"/>
<feature type="compositionally biased region" description="Pro residues" evidence="1">
    <location>
        <begin position="66"/>
        <end position="77"/>
    </location>
</feature>
<protein>
    <submittedName>
        <fullName evidence="3">Uncharacterized protein</fullName>
    </submittedName>
</protein>
<evidence type="ECO:0000256" key="1">
    <source>
        <dbReference type="SAM" id="MobiDB-lite"/>
    </source>
</evidence>
<feature type="region of interest" description="Disordered" evidence="1">
    <location>
        <begin position="183"/>
        <end position="233"/>
    </location>
</feature>
<accession>A0A975J2I9</accession>
<sequence>MSTETLTFACPVCNSRLTVPVALAGVIGPCPKCQTRIQAPSLPAVPQRPTVAAAPPSAAPVQTYIPQPPPQPIPAPQPAAASAPAPVLEIPVVQPAEKPAYKPEPRALPNRREGMEPIGKRMSDSMKTPQDHSERRTGSGALRVLVPVVFLGLAAGMVFAILTFLKQQEQPPVQFKSLIPPVANSSTSATDKTPVGTLPPAPVEPDESAPVAPPVPEVLVPPDPSSSPVTKPVSSTSAFQILDKFLSLNTLEERIPLMETSTSPADLAASCLASSLPPRVSVTPSIQTDNPVENSTDHFFQVIFTRSIGGTETYNMLVRRRGDQEPKVIIDPFLDVYGENSRLRRYTTAAVEKPAVFRVYVETVAICNNTKIPNNDKKFTLKLRGDDATDNKLPAIAIAYSGKASAIGEMLQNADSGLRWGSPKACTIVLNWNTKDDPAHPYLEANSIKSLSWNP</sequence>
<feature type="compositionally biased region" description="Basic and acidic residues" evidence="1">
    <location>
        <begin position="99"/>
        <end position="137"/>
    </location>
</feature>
<proteinExistence type="predicted"/>
<feature type="region of interest" description="Disordered" evidence="1">
    <location>
        <begin position="96"/>
        <end position="137"/>
    </location>
</feature>
<feature type="region of interest" description="Disordered" evidence="1">
    <location>
        <begin position="48"/>
        <end position="81"/>
    </location>
</feature>
<keyword evidence="2" id="KW-0812">Transmembrane</keyword>
<evidence type="ECO:0000313" key="4">
    <source>
        <dbReference type="Proteomes" id="UP000676169"/>
    </source>
</evidence>
<keyword evidence="2" id="KW-0472">Membrane</keyword>
<evidence type="ECO:0000256" key="2">
    <source>
        <dbReference type="SAM" id="Phobius"/>
    </source>
</evidence>
<dbReference type="Proteomes" id="UP000676169">
    <property type="component" value="Chromosome"/>
</dbReference>
<dbReference type="AlphaFoldDB" id="A0A975J2I9"/>
<gene>
    <name evidence="3" type="ORF">KBB96_07895</name>
</gene>
<dbReference type="EMBL" id="CP073100">
    <property type="protein sequence ID" value="QUE52804.1"/>
    <property type="molecule type" value="Genomic_DNA"/>
</dbReference>
<keyword evidence="4" id="KW-1185">Reference proteome</keyword>
<name>A0A975J2I9_9BACT</name>
<keyword evidence="2" id="KW-1133">Transmembrane helix</keyword>
<reference evidence="3" key="1">
    <citation type="submission" date="2021-04" db="EMBL/GenBank/DDBJ databases">
        <title>Luteolibacter sp. 32A isolated from the skin of an Anderson's salamander (Ambystoma andersonii).</title>
        <authorList>
            <person name="Spergser J."/>
            <person name="Busse H.-J."/>
        </authorList>
    </citation>
    <scope>NUCLEOTIDE SEQUENCE</scope>
    <source>
        <strain evidence="3">32A</strain>
    </source>
</reference>
<feature type="compositionally biased region" description="Pro residues" evidence="1">
    <location>
        <begin position="211"/>
        <end position="225"/>
    </location>
</feature>
<organism evidence="3 4">
    <name type="scientific">Luteolibacter ambystomatis</name>
    <dbReference type="NCBI Taxonomy" id="2824561"/>
    <lineage>
        <taxon>Bacteria</taxon>
        <taxon>Pseudomonadati</taxon>
        <taxon>Verrucomicrobiota</taxon>
        <taxon>Verrucomicrobiia</taxon>
        <taxon>Verrucomicrobiales</taxon>
        <taxon>Verrucomicrobiaceae</taxon>
        <taxon>Luteolibacter</taxon>
    </lineage>
</organism>
<feature type="transmembrane region" description="Helical" evidence="2">
    <location>
        <begin position="144"/>
        <end position="165"/>
    </location>
</feature>